<gene>
    <name evidence="2" type="ORF">NDU88_007328</name>
</gene>
<feature type="region of interest" description="Disordered" evidence="1">
    <location>
        <begin position="51"/>
        <end position="127"/>
    </location>
</feature>
<dbReference type="EMBL" id="JANPWB010000006">
    <property type="protein sequence ID" value="KAJ1182133.1"/>
    <property type="molecule type" value="Genomic_DNA"/>
</dbReference>
<evidence type="ECO:0000313" key="2">
    <source>
        <dbReference type="EMBL" id="KAJ1182133.1"/>
    </source>
</evidence>
<evidence type="ECO:0000313" key="3">
    <source>
        <dbReference type="Proteomes" id="UP001066276"/>
    </source>
</evidence>
<keyword evidence="3" id="KW-1185">Reference proteome</keyword>
<reference evidence="2" key="1">
    <citation type="journal article" date="2022" name="bioRxiv">
        <title>Sequencing and chromosome-scale assembly of the giantPleurodeles waltlgenome.</title>
        <authorList>
            <person name="Brown T."/>
            <person name="Elewa A."/>
            <person name="Iarovenko S."/>
            <person name="Subramanian E."/>
            <person name="Araus A.J."/>
            <person name="Petzold A."/>
            <person name="Susuki M."/>
            <person name="Suzuki K.-i.T."/>
            <person name="Hayashi T."/>
            <person name="Toyoda A."/>
            <person name="Oliveira C."/>
            <person name="Osipova E."/>
            <person name="Leigh N.D."/>
            <person name="Simon A."/>
            <person name="Yun M.H."/>
        </authorList>
    </citation>
    <scope>NUCLEOTIDE SEQUENCE</scope>
    <source>
        <strain evidence="2">20211129_DDA</strain>
        <tissue evidence="2">Liver</tissue>
    </source>
</reference>
<protein>
    <submittedName>
        <fullName evidence="2">Uncharacterized protein</fullName>
    </submittedName>
</protein>
<sequence length="127" mass="13865">MEAEKRRLCGADDQRGCVLVSVSGWARVRSRPCRVPVFPSYSSGGIIWSASGGGARGDTCVPPSDRQRQPPATRARRRSDRQAPEVTGMTENGLGEKEEIMMPSSCGEIWPPVGPRYTRGRGNSREC</sequence>
<dbReference type="Proteomes" id="UP001066276">
    <property type="component" value="Chromosome 3_2"/>
</dbReference>
<dbReference type="AlphaFoldDB" id="A0AAV7TZR6"/>
<accession>A0AAV7TZR6</accession>
<proteinExistence type="predicted"/>
<comment type="caution">
    <text evidence="2">The sequence shown here is derived from an EMBL/GenBank/DDBJ whole genome shotgun (WGS) entry which is preliminary data.</text>
</comment>
<name>A0AAV7TZR6_PLEWA</name>
<organism evidence="2 3">
    <name type="scientific">Pleurodeles waltl</name>
    <name type="common">Iberian ribbed newt</name>
    <dbReference type="NCBI Taxonomy" id="8319"/>
    <lineage>
        <taxon>Eukaryota</taxon>
        <taxon>Metazoa</taxon>
        <taxon>Chordata</taxon>
        <taxon>Craniata</taxon>
        <taxon>Vertebrata</taxon>
        <taxon>Euteleostomi</taxon>
        <taxon>Amphibia</taxon>
        <taxon>Batrachia</taxon>
        <taxon>Caudata</taxon>
        <taxon>Salamandroidea</taxon>
        <taxon>Salamandridae</taxon>
        <taxon>Pleurodelinae</taxon>
        <taxon>Pleurodeles</taxon>
    </lineage>
</organism>
<evidence type="ECO:0000256" key="1">
    <source>
        <dbReference type="SAM" id="MobiDB-lite"/>
    </source>
</evidence>